<reference evidence="2" key="1">
    <citation type="journal article" date="2019" name="Int. J. Syst. Evol. Microbiol.">
        <title>The Global Catalogue of Microorganisms (GCM) 10K type strain sequencing project: providing services to taxonomists for standard genome sequencing and annotation.</title>
        <authorList>
            <consortium name="The Broad Institute Genomics Platform"/>
            <consortium name="The Broad Institute Genome Sequencing Center for Infectious Disease"/>
            <person name="Wu L."/>
            <person name="Ma J."/>
        </authorList>
    </citation>
    <scope>NUCLEOTIDE SEQUENCE [LARGE SCALE GENOMIC DNA]</scope>
    <source>
        <strain evidence="2">CGMCC 1.8957</strain>
    </source>
</reference>
<dbReference type="EMBL" id="BNAQ01000007">
    <property type="protein sequence ID" value="GHH24815.1"/>
    <property type="molecule type" value="Genomic_DNA"/>
</dbReference>
<protein>
    <submittedName>
        <fullName evidence="1">Transposase</fullName>
    </submittedName>
</protein>
<dbReference type="InterPro" id="IPR002514">
    <property type="entry name" value="Transposase_8"/>
</dbReference>
<dbReference type="Proteomes" id="UP000652430">
    <property type="component" value="Unassembled WGS sequence"/>
</dbReference>
<dbReference type="Pfam" id="PF01527">
    <property type="entry name" value="HTH_Tnp_1"/>
    <property type="match status" value="1"/>
</dbReference>
<organism evidence="1 2">
    <name type="scientific">Sphingomonas glacialis</name>
    <dbReference type="NCBI Taxonomy" id="658225"/>
    <lineage>
        <taxon>Bacteria</taxon>
        <taxon>Pseudomonadati</taxon>
        <taxon>Pseudomonadota</taxon>
        <taxon>Alphaproteobacteria</taxon>
        <taxon>Sphingomonadales</taxon>
        <taxon>Sphingomonadaceae</taxon>
        <taxon>Sphingomonas</taxon>
    </lineage>
</organism>
<dbReference type="PANTHER" id="PTHR37936:SF3">
    <property type="entry name" value="TRANSPOSASE INSC FOR INSERTION ELEMENT IS2A-RELATED"/>
    <property type="match status" value="1"/>
</dbReference>
<accession>A0ABQ3LVU0</accession>
<dbReference type="PANTHER" id="PTHR37936">
    <property type="entry name" value="TRANSPOSASE INSC FOR INSERTION ELEMENT IS2A-RELATED"/>
    <property type="match status" value="1"/>
</dbReference>
<proteinExistence type="predicted"/>
<evidence type="ECO:0000313" key="1">
    <source>
        <dbReference type="EMBL" id="GHH24815.1"/>
    </source>
</evidence>
<dbReference type="SUPFAM" id="SSF48295">
    <property type="entry name" value="TrpR-like"/>
    <property type="match status" value="1"/>
</dbReference>
<comment type="caution">
    <text evidence="1">The sequence shown here is derived from an EMBL/GenBank/DDBJ whole genome shotgun (WGS) entry which is preliminary data.</text>
</comment>
<keyword evidence="2" id="KW-1185">Reference proteome</keyword>
<name>A0ABQ3LVU0_9SPHN</name>
<gene>
    <name evidence="1" type="ORF">GCM10008023_37340</name>
</gene>
<dbReference type="InterPro" id="IPR010921">
    <property type="entry name" value="Trp_repressor/repl_initiator"/>
</dbReference>
<evidence type="ECO:0000313" key="2">
    <source>
        <dbReference type="Proteomes" id="UP000652430"/>
    </source>
</evidence>
<sequence length="152" mass="16715">MDMDEPGAMSGSSAGASSEPFRRFEVFTGAGRRRSFSTEEKLALVTRMAGCDNISELARRHDLRPSQLFTWRRELRYVAEGAQRSARALPEPMFVPAVIDPVPERTKPGRARRRRYPSAAVELEIDGVSVRIARGADAGVIAAVIDALKASR</sequence>
<dbReference type="NCBIfam" id="NF047595">
    <property type="entry name" value="IS66_ISRel24_TnpA"/>
    <property type="match status" value="1"/>
</dbReference>